<proteinExistence type="predicted"/>
<evidence type="ECO:0000256" key="4">
    <source>
        <dbReference type="SAM" id="MobiDB-lite"/>
    </source>
</evidence>
<dbReference type="InterPro" id="IPR016032">
    <property type="entry name" value="Sig_transdc_resp-reg_C-effctor"/>
</dbReference>
<evidence type="ECO:0000259" key="5">
    <source>
        <dbReference type="PROSITE" id="PS50043"/>
    </source>
</evidence>
<organism evidence="6 7">
    <name type="scientific">Aquipseudomonas alcaligenes</name>
    <name type="common">Pseudomonas alcaligenes</name>
    <dbReference type="NCBI Taxonomy" id="43263"/>
    <lineage>
        <taxon>Bacteria</taxon>
        <taxon>Pseudomonadati</taxon>
        <taxon>Pseudomonadota</taxon>
        <taxon>Gammaproteobacteria</taxon>
        <taxon>Pseudomonadales</taxon>
        <taxon>Pseudomonadaceae</taxon>
        <taxon>Aquipseudomonas</taxon>
    </lineage>
</organism>
<dbReference type="SMART" id="SM00421">
    <property type="entry name" value="HTH_LUXR"/>
    <property type="match status" value="1"/>
</dbReference>
<dbReference type="SUPFAM" id="SSF46894">
    <property type="entry name" value="C-terminal effector domain of the bipartite response regulators"/>
    <property type="match status" value="1"/>
</dbReference>
<evidence type="ECO:0000256" key="3">
    <source>
        <dbReference type="ARBA" id="ARBA00023163"/>
    </source>
</evidence>
<evidence type="ECO:0000313" key="6">
    <source>
        <dbReference type="EMBL" id="MBC9249363.1"/>
    </source>
</evidence>
<keyword evidence="7" id="KW-1185">Reference proteome</keyword>
<name>A0ABR7RYP3_AQUAC</name>
<evidence type="ECO:0000256" key="2">
    <source>
        <dbReference type="ARBA" id="ARBA00023125"/>
    </source>
</evidence>
<sequence>MICYGAAAAQDSLQAFNQCLLQLGRLPRERDAAQFIADALQLLRDLVPFDSAWWGELSAPQAGAQPQNWMHGRIGLSESFVAEWRQIAARDSFCHDTLSRPGEVLRASGFGDPCAAVNDFARRHDLYHLLTITFELPESGLMFFICLYRGVAGRAFSDAEANLFSSFCDHLLQLWRFQLQDLLRLAPSDAASDFAVATQDGRLLYIGARLCSCIAAVEPDWSGSLLPASLLEQVPRAPCVVRLGRGNLTLTVVGEQVLLALSAASRSTALAPRERSAAMLFAAGHSYKEIARMLALSPATVRTYLRNCYLQLGVRSKVELGSILRLSPPLPTTPGQVRSAPGARSCLGPPHL</sequence>
<keyword evidence="2" id="KW-0238">DNA-binding</keyword>
<keyword evidence="1" id="KW-0805">Transcription regulation</keyword>
<dbReference type="RefSeq" id="WP_187804509.1">
    <property type="nucleotide sequence ID" value="NZ_LZEU01000001.1"/>
</dbReference>
<dbReference type="InterPro" id="IPR000792">
    <property type="entry name" value="Tscrpt_reg_LuxR_C"/>
</dbReference>
<accession>A0ABR7RYP3</accession>
<dbReference type="EMBL" id="LZEU01000001">
    <property type="protein sequence ID" value="MBC9249363.1"/>
    <property type="molecule type" value="Genomic_DNA"/>
</dbReference>
<dbReference type="Proteomes" id="UP000744555">
    <property type="component" value="Unassembled WGS sequence"/>
</dbReference>
<gene>
    <name evidence="6" type="ORF">A9179_03625</name>
</gene>
<evidence type="ECO:0000313" key="7">
    <source>
        <dbReference type="Proteomes" id="UP000744555"/>
    </source>
</evidence>
<dbReference type="PRINTS" id="PR00038">
    <property type="entry name" value="HTHLUXR"/>
</dbReference>
<dbReference type="Pfam" id="PF00196">
    <property type="entry name" value="GerE"/>
    <property type="match status" value="1"/>
</dbReference>
<dbReference type="Gene3D" id="1.10.10.10">
    <property type="entry name" value="Winged helix-like DNA-binding domain superfamily/Winged helix DNA-binding domain"/>
    <property type="match status" value="1"/>
</dbReference>
<evidence type="ECO:0000256" key="1">
    <source>
        <dbReference type="ARBA" id="ARBA00023015"/>
    </source>
</evidence>
<reference evidence="6 7" key="1">
    <citation type="submission" date="2016-06" db="EMBL/GenBank/DDBJ databases">
        <authorList>
            <person name="Ramos C."/>
            <person name="Pintado A."/>
            <person name="Crespo-Gomez J.I."/>
        </authorList>
    </citation>
    <scope>NUCLEOTIDE SEQUENCE [LARGE SCALE GENOMIC DNA]</scope>
    <source>
        <strain evidence="6 7">AVO110</strain>
    </source>
</reference>
<feature type="domain" description="HTH luxR-type" evidence="5">
    <location>
        <begin position="263"/>
        <end position="328"/>
    </location>
</feature>
<keyword evidence="3" id="KW-0804">Transcription</keyword>
<dbReference type="CDD" id="cd06170">
    <property type="entry name" value="LuxR_C_like"/>
    <property type="match status" value="1"/>
</dbReference>
<dbReference type="PANTHER" id="PTHR44688">
    <property type="entry name" value="DNA-BINDING TRANSCRIPTIONAL ACTIVATOR DEVR_DOSR"/>
    <property type="match status" value="1"/>
</dbReference>
<dbReference type="PANTHER" id="PTHR44688:SF16">
    <property type="entry name" value="DNA-BINDING TRANSCRIPTIONAL ACTIVATOR DEVR_DOSR"/>
    <property type="match status" value="1"/>
</dbReference>
<comment type="caution">
    <text evidence="6">The sequence shown here is derived from an EMBL/GenBank/DDBJ whole genome shotgun (WGS) entry which is preliminary data.</text>
</comment>
<protein>
    <submittedName>
        <fullName evidence="6">Helix-turn-helix transcriptional regulator</fullName>
    </submittedName>
</protein>
<dbReference type="InterPro" id="IPR036388">
    <property type="entry name" value="WH-like_DNA-bd_sf"/>
</dbReference>
<feature type="region of interest" description="Disordered" evidence="4">
    <location>
        <begin position="331"/>
        <end position="352"/>
    </location>
</feature>
<dbReference type="PROSITE" id="PS50043">
    <property type="entry name" value="HTH_LUXR_2"/>
    <property type="match status" value="1"/>
</dbReference>